<feature type="signal peptide" evidence="1">
    <location>
        <begin position="1"/>
        <end position="26"/>
    </location>
</feature>
<organism evidence="2 3">
    <name type="scientific">Flavivirga aquatica</name>
    <dbReference type="NCBI Taxonomy" id="1849968"/>
    <lineage>
        <taxon>Bacteria</taxon>
        <taxon>Pseudomonadati</taxon>
        <taxon>Bacteroidota</taxon>
        <taxon>Flavobacteriia</taxon>
        <taxon>Flavobacteriales</taxon>
        <taxon>Flavobacteriaceae</taxon>
        <taxon>Flavivirga</taxon>
    </lineage>
</organism>
<accession>A0A1E5T8S0</accession>
<dbReference type="AlphaFoldDB" id="A0A1E5T8S0"/>
<dbReference type="OrthoDB" id="1445639at2"/>
<evidence type="ECO:0000313" key="2">
    <source>
        <dbReference type="EMBL" id="OEK07779.1"/>
    </source>
</evidence>
<protein>
    <recommendedName>
        <fullName evidence="4">ABM domain-containing protein</fullName>
    </recommendedName>
</protein>
<proteinExistence type="predicted"/>
<keyword evidence="3" id="KW-1185">Reference proteome</keyword>
<evidence type="ECO:0008006" key="4">
    <source>
        <dbReference type="Google" id="ProtNLM"/>
    </source>
</evidence>
<evidence type="ECO:0000256" key="1">
    <source>
        <dbReference type="SAM" id="SignalP"/>
    </source>
</evidence>
<evidence type="ECO:0000313" key="3">
    <source>
        <dbReference type="Proteomes" id="UP000095713"/>
    </source>
</evidence>
<sequence length="278" mass="33053">MKTTNQFFKALAVILLLSIITTNVYAQEEKETKRPEYIAVTTMHWNMDMEDFSLDDWKAVEKEYLNKVTKKNEYIFSASVYLHEFTADNTELIFVQTFASWEDMDKFAKRSGELEKEAWPEEEARKAYFKKRNAYYANEHSDEIYTPLPNPKLMAEKPTKDLITYVRKSHFSFPEDGSKEDFMKLKKEGQEAIINKNENIKAYYSHVHAWGANKTDFLEVFFLDSWADLDKMYDRNSELMKEAWPDEAARKAKGKEWRRYFTGVHGDYLYKFMHELSK</sequence>
<dbReference type="RefSeq" id="WP_069830237.1">
    <property type="nucleotide sequence ID" value="NZ_MDJD01000043.1"/>
</dbReference>
<keyword evidence="1" id="KW-0732">Signal</keyword>
<dbReference type="EMBL" id="MDJD01000043">
    <property type="protein sequence ID" value="OEK07779.1"/>
    <property type="molecule type" value="Genomic_DNA"/>
</dbReference>
<dbReference type="Proteomes" id="UP000095713">
    <property type="component" value="Unassembled WGS sequence"/>
</dbReference>
<name>A0A1E5T8S0_9FLAO</name>
<comment type="caution">
    <text evidence="2">The sequence shown here is derived from an EMBL/GenBank/DDBJ whole genome shotgun (WGS) entry which is preliminary data.</text>
</comment>
<feature type="chain" id="PRO_5009186146" description="ABM domain-containing protein" evidence="1">
    <location>
        <begin position="27"/>
        <end position="278"/>
    </location>
</feature>
<gene>
    <name evidence="2" type="ORF">A8C32_14910</name>
</gene>
<reference evidence="2 3" key="1">
    <citation type="submission" date="2016-05" db="EMBL/GenBank/DDBJ databases">
        <title>Draft Genome Sequence of Algibacter sp. Strain SK-16 Isolated from the Surface Water of Aburatsubo Inlet.</title>
        <authorList>
            <person name="Wong S.-K."/>
            <person name="Yoshizawa S."/>
            <person name="Nakajima Y."/>
            <person name="Ogura Y."/>
            <person name="Tetsuya H."/>
            <person name="Hamasaki K."/>
        </authorList>
    </citation>
    <scope>NUCLEOTIDE SEQUENCE [LARGE SCALE GENOMIC DNA]</scope>
    <source>
        <strain evidence="2 3">SK-16</strain>
    </source>
</reference>
<dbReference type="STRING" id="1849968.A8C32_14910"/>